<gene>
    <name evidence="3" type="ORF">C5613_22275</name>
</gene>
<dbReference type="InterPro" id="IPR002878">
    <property type="entry name" value="ChsH2_C"/>
</dbReference>
<proteinExistence type="predicted"/>
<evidence type="ECO:0000259" key="2">
    <source>
        <dbReference type="Pfam" id="PF12172"/>
    </source>
</evidence>
<accession>A0A2S8J6X1</accession>
<organism evidence="3 4">
    <name type="scientific">Rhodococcus opacus</name>
    <name type="common">Nocardia opaca</name>
    <dbReference type="NCBI Taxonomy" id="37919"/>
    <lineage>
        <taxon>Bacteria</taxon>
        <taxon>Bacillati</taxon>
        <taxon>Actinomycetota</taxon>
        <taxon>Actinomycetes</taxon>
        <taxon>Mycobacteriales</taxon>
        <taxon>Nocardiaceae</taxon>
        <taxon>Rhodococcus</taxon>
    </lineage>
</organism>
<protein>
    <submittedName>
        <fullName evidence="3">3-ketoacyl-CoA thiolase</fullName>
    </submittedName>
</protein>
<dbReference type="Pfam" id="PF01796">
    <property type="entry name" value="OB_ChsH2_C"/>
    <property type="match status" value="1"/>
</dbReference>
<evidence type="ECO:0000259" key="1">
    <source>
        <dbReference type="Pfam" id="PF01796"/>
    </source>
</evidence>
<comment type="caution">
    <text evidence="3">The sequence shown here is derived from an EMBL/GenBank/DDBJ whole genome shotgun (WGS) entry which is preliminary data.</text>
</comment>
<dbReference type="PANTHER" id="PTHR34075">
    <property type="entry name" value="BLR3430 PROTEIN"/>
    <property type="match status" value="1"/>
</dbReference>
<dbReference type="InterPro" id="IPR022002">
    <property type="entry name" value="ChsH2_Znr"/>
</dbReference>
<feature type="domain" description="ChsH2 C-terminal OB-fold" evidence="1">
    <location>
        <begin position="52"/>
        <end position="105"/>
    </location>
</feature>
<dbReference type="PANTHER" id="PTHR34075:SF5">
    <property type="entry name" value="BLR3430 PROTEIN"/>
    <property type="match status" value="1"/>
</dbReference>
<dbReference type="InterPro" id="IPR012340">
    <property type="entry name" value="NA-bd_OB-fold"/>
</dbReference>
<dbReference type="Proteomes" id="UP000239290">
    <property type="component" value="Unassembled WGS sequence"/>
</dbReference>
<dbReference type="RefSeq" id="WP_105417699.1">
    <property type="nucleotide sequence ID" value="NZ_PUIO01000028.1"/>
</dbReference>
<evidence type="ECO:0000313" key="4">
    <source>
        <dbReference type="Proteomes" id="UP000239290"/>
    </source>
</evidence>
<reference evidence="4" key="1">
    <citation type="submission" date="2018-02" db="EMBL/GenBank/DDBJ databases">
        <title>Draft genome sequencing of Rhodococcus opacus KU647198.</title>
        <authorList>
            <person name="Zheng B.-X."/>
        </authorList>
    </citation>
    <scope>NUCLEOTIDE SEQUENCE [LARGE SCALE GENOMIC DNA]</scope>
    <source>
        <strain evidence="4">04-OD7</strain>
    </source>
</reference>
<dbReference type="SUPFAM" id="SSF50249">
    <property type="entry name" value="Nucleic acid-binding proteins"/>
    <property type="match status" value="1"/>
</dbReference>
<dbReference type="AlphaFoldDB" id="A0A2S8J6X1"/>
<dbReference type="InterPro" id="IPR052513">
    <property type="entry name" value="Thioester_dehydratase-like"/>
</dbReference>
<dbReference type="EMBL" id="PUIO01000028">
    <property type="protein sequence ID" value="PQP22794.1"/>
    <property type="molecule type" value="Genomic_DNA"/>
</dbReference>
<dbReference type="Pfam" id="PF12172">
    <property type="entry name" value="zf-ChsH2"/>
    <property type="match status" value="1"/>
</dbReference>
<name>A0A2S8J6X1_RHOOP</name>
<sequence>MTSTGSPLRSDVVSLEPQGLKGIACRVCSRRSFPERPLCPHCGSDAVDNVILAGRGRIVSWTVVHQAPPPLQTPYTLVTVDLDDGVRLLGAATGAVEIDDEVAVELFTLKTDSSGEPLWWYRFRGTEENR</sequence>
<feature type="domain" description="ChsH2 rubredoxin-like zinc ribbon" evidence="2">
    <location>
        <begin position="19"/>
        <end position="47"/>
    </location>
</feature>
<evidence type="ECO:0000313" key="3">
    <source>
        <dbReference type="EMBL" id="PQP22794.1"/>
    </source>
</evidence>